<keyword evidence="3" id="KW-0862">Zinc</keyword>
<feature type="region of interest" description="Disordered" evidence="4">
    <location>
        <begin position="92"/>
        <end position="114"/>
    </location>
</feature>
<dbReference type="SUPFAM" id="SSF46689">
    <property type="entry name" value="Homeodomain-like"/>
    <property type="match status" value="1"/>
</dbReference>
<feature type="region of interest" description="Disordered" evidence="4">
    <location>
        <begin position="754"/>
        <end position="824"/>
    </location>
</feature>
<evidence type="ECO:0000313" key="8">
    <source>
        <dbReference type="Proteomes" id="UP001201163"/>
    </source>
</evidence>
<feature type="compositionally biased region" description="Low complexity" evidence="4">
    <location>
        <begin position="1136"/>
        <end position="1156"/>
    </location>
</feature>
<name>A0AAD4Q7A3_9AGAM</name>
<dbReference type="Pfam" id="PF00098">
    <property type="entry name" value="zf-CCHC"/>
    <property type="match status" value="1"/>
</dbReference>
<feature type="compositionally biased region" description="Basic and acidic residues" evidence="4">
    <location>
        <begin position="1175"/>
        <end position="1185"/>
    </location>
</feature>
<dbReference type="Proteomes" id="UP001201163">
    <property type="component" value="Unassembled WGS sequence"/>
</dbReference>
<keyword evidence="7" id="KW-0540">Nuclease</keyword>
<dbReference type="InterPro" id="IPR050863">
    <property type="entry name" value="CenT-Element_Derived"/>
</dbReference>
<dbReference type="GO" id="GO:0003677">
    <property type="term" value="F:DNA binding"/>
    <property type="evidence" value="ECO:0007669"/>
    <property type="project" value="UniProtKB-KW"/>
</dbReference>
<keyword evidence="3" id="KW-0479">Metal-binding</keyword>
<dbReference type="GO" id="GO:0006397">
    <property type="term" value="P:mRNA processing"/>
    <property type="evidence" value="ECO:0007669"/>
    <property type="project" value="UniProtKB-KW"/>
</dbReference>
<evidence type="ECO:0000256" key="4">
    <source>
        <dbReference type="SAM" id="MobiDB-lite"/>
    </source>
</evidence>
<feature type="domain" description="CCHC-type" evidence="5">
    <location>
        <begin position="1222"/>
        <end position="1237"/>
    </location>
</feature>
<dbReference type="SMART" id="SM00674">
    <property type="entry name" value="CENPB"/>
    <property type="match status" value="1"/>
</dbReference>
<dbReference type="PANTHER" id="PTHR19303:SF73">
    <property type="entry name" value="PROTEIN PDC2"/>
    <property type="match status" value="1"/>
</dbReference>
<dbReference type="Gene3D" id="4.10.60.10">
    <property type="entry name" value="Zinc finger, CCHC-type"/>
    <property type="match status" value="1"/>
</dbReference>
<protein>
    <submittedName>
        <fullName evidence="7">DDE superfamily endonuclease-domain-containing protein</fullName>
    </submittedName>
</protein>
<gene>
    <name evidence="7" type="ORF">EDB92DRAFT_1960208</name>
</gene>
<dbReference type="EMBL" id="JAKELL010000496">
    <property type="protein sequence ID" value="KAH8976675.1"/>
    <property type="molecule type" value="Genomic_DNA"/>
</dbReference>
<reference evidence="7" key="1">
    <citation type="submission" date="2022-01" db="EMBL/GenBank/DDBJ databases">
        <title>Comparative genomics reveals a dynamic genome evolution in the ectomycorrhizal milk-cap (Lactarius) mushrooms.</title>
        <authorList>
            <consortium name="DOE Joint Genome Institute"/>
            <person name="Lebreton A."/>
            <person name="Tang N."/>
            <person name="Kuo A."/>
            <person name="LaButti K."/>
            <person name="Drula E."/>
            <person name="Barry K."/>
            <person name="Clum A."/>
            <person name="Lipzen A."/>
            <person name="Mousain D."/>
            <person name="Ng V."/>
            <person name="Wang R."/>
            <person name="Wang X."/>
            <person name="Dai Y."/>
            <person name="Henrissat B."/>
            <person name="Grigoriev I.V."/>
            <person name="Guerin-Laguette A."/>
            <person name="Yu F."/>
            <person name="Martin F.M."/>
        </authorList>
    </citation>
    <scope>NUCLEOTIDE SEQUENCE</scope>
    <source>
        <strain evidence="7">QP</strain>
    </source>
</reference>
<feature type="domain" description="HTH CENPB-type" evidence="6">
    <location>
        <begin position="185"/>
        <end position="259"/>
    </location>
</feature>
<evidence type="ECO:0000256" key="2">
    <source>
        <dbReference type="ARBA" id="ARBA00023125"/>
    </source>
</evidence>
<dbReference type="GO" id="GO:0008270">
    <property type="term" value="F:zinc ion binding"/>
    <property type="evidence" value="ECO:0007669"/>
    <property type="project" value="UniProtKB-KW"/>
</dbReference>
<feature type="compositionally biased region" description="Low complexity" evidence="4">
    <location>
        <begin position="771"/>
        <end position="782"/>
    </location>
</feature>
<dbReference type="InterPro" id="IPR001878">
    <property type="entry name" value="Znf_CCHC"/>
</dbReference>
<dbReference type="InterPro" id="IPR006600">
    <property type="entry name" value="HTH_CenpB_DNA-bd_dom"/>
</dbReference>
<proteinExistence type="predicted"/>
<feature type="region of interest" description="Disordered" evidence="4">
    <location>
        <begin position="870"/>
        <end position="956"/>
    </location>
</feature>
<keyword evidence="2" id="KW-0238">DNA-binding</keyword>
<evidence type="ECO:0000256" key="3">
    <source>
        <dbReference type="PROSITE-ProRule" id="PRU00047"/>
    </source>
</evidence>
<dbReference type="SUPFAM" id="SSF57756">
    <property type="entry name" value="Retrovirus zinc finger-like domains"/>
    <property type="match status" value="1"/>
</dbReference>
<dbReference type="GO" id="GO:0005634">
    <property type="term" value="C:nucleus"/>
    <property type="evidence" value="ECO:0007669"/>
    <property type="project" value="TreeGrafter"/>
</dbReference>
<dbReference type="PANTHER" id="PTHR19303">
    <property type="entry name" value="TRANSPOSON"/>
    <property type="match status" value="1"/>
</dbReference>
<evidence type="ECO:0000259" key="5">
    <source>
        <dbReference type="PROSITE" id="PS50158"/>
    </source>
</evidence>
<feature type="compositionally biased region" description="Pro residues" evidence="4">
    <location>
        <begin position="875"/>
        <end position="891"/>
    </location>
</feature>
<dbReference type="InterPro" id="IPR004875">
    <property type="entry name" value="DDE_SF_endonuclease_dom"/>
</dbReference>
<dbReference type="GO" id="GO:0004519">
    <property type="term" value="F:endonuclease activity"/>
    <property type="evidence" value="ECO:0007669"/>
    <property type="project" value="UniProtKB-KW"/>
</dbReference>
<organism evidence="7 8">
    <name type="scientific">Lactarius akahatsu</name>
    <dbReference type="NCBI Taxonomy" id="416441"/>
    <lineage>
        <taxon>Eukaryota</taxon>
        <taxon>Fungi</taxon>
        <taxon>Dikarya</taxon>
        <taxon>Basidiomycota</taxon>
        <taxon>Agaricomycotina</taxon>
        <taxon>Agaricomycetes</taxon>
        <taxon>Russulales</taxon>
        <taxon>Russulaceae</taxon>
        <taxon>Lactarius</taxon>
    </lineage>
</organism>
<keyword evidence="7" id="KW-0255">Endonuclease</keyword>
<evidence type="ECO:0000313" key="7">
    <source>
        <dbReference type="EMBL" id="KAH8976675.1"/>
    </source>
</evidence>
<feature type="region of interest" description="Disordered" evidence="4">
    <location>
        <begin position="1131"/>
        <end position="1215"/>
    </location>
</feature>
<feature type="region of interest" description="Disordered" evidence="4">
    <location>
        <begin position="1230"/>
        <end position="1278"/>
    </location>
</feature>
<feature type="compositionally biased region" description="Basic and acidic residues" evidence="4">
    <location>
        <begin position="1266"/>
        <end position="1278"/>
    </location>
</feature>
<feature type="compositionally biased region" description="Pro residues" evidence="4">
    <location>
        <begin position="1157"/>
        <end position="1167"/>
    </location>
</feature>
<sequence>MSLNPLKVLKRGFSEFSGKIKERKDTLIKKLSRGEAISPSDEQWLDHEGNTIDEERILEVLQSAPDYERAVSELDDDGKAIVRKLREWAGASAKVAGNKRKHGNSKKSTQSAPVFTKKENATLAQRIEILDWHHKNGKNQSATARHFGLLYPNLQIKQPLISSWLKDEAKWREQWEECNHPSDRTAKRTRQTEHPEVSEMMDLWVSRAMADGLLLTGEILRQKWNTFADLAGVPEDERLKLSNGWLGRFKERNGLREMKRHGEAASAKPETVEQERRRIQDLIQEAGYKPRDIYNMDETGLFYGMAPEKGLSNCRQAGIKGRKNRLTLVFTANADGSNKLPVFIIGKAARPRAFQKKSGAQLGFYYRSNANAWMTAQLYQEWIQQWDRELQVKKRKILLFQDNFSGHIVPPNLQNIQVENFAANLTAHVQPLDQGIIRCFKAHYRAKFFQWAVGHYDQGITPANIYDINQLEGMRMAESAWHNVDTTSIRNCWDKAGILPKNEAFSSHIAKPSIPVSTLLNDSITQTDPIAHVERQVELALDELVARGALQQANRMDINSLLNPAGESHIMTEATDTDIYQAVMDAIEARENMEKNGGDDVDEDGPVKPCPTRSDFLRATSTSTIGDYLTHWNDPLARQFETILGAVLRQLHIDEAKNMKNTWRNFQTYSLERRGDRNIPTQFLGAARWREYRGETGYFVDFASGPTRYRPVEFNFDNLCWVEITWNPVDNRYDAVRPAGRNYNCNIDARNLPTREEWGRIDGQPEEEPSTSEPRTPAPSETSGDDEETDNDEESEVGEIIQTAESLRINEPENIEIHPPADMATTTITQEDLALEEARRITEEAESYLRPINPTTGHRMTADDAAIFRAVGPDVPDPPPGAGGPPAPRRPGGPFGQGPPGGGRPPHGRRQPQFGGGGGGDPFGGGPPPPPPPAEGPAPGAPHGSDKLVGETPTIFDGNRDEYESFLTQWHIYWGQNSEAPIMTNVYRRCLLFLGFIKGPRVSNWTLGFLQWLNNELHQGRSRYDPFLWDTLTAGFSDRFSNVLEQEQAQATLARGFKMIGDDIDSYVTNFEQLARKADYRLNDRQTLDRFTAGLPKALFTKIYELDDPQTFNEWKEVALRRQKQYIHLRARLGLTTTPRNTPTPQPQQNRGYAPQWAPPRFPPPRYDPNAMDTSADRTRARLAEVGDPNRGSYQKTPFPPRGGPGQNRGGGPRRDMREVICYNCNNPGHFSRECTRPRKPRQPLPPRASTSRSIDTDYYSQEPTTARRAETTPQEQAKEWMETLRGASDEVKDLIFKDLWTQEGFQDA</sequence>
<dbReference type="Pfam" id="PF03221">
    <property type="entry name" value="HTH_Tnp_Tc5"/>
    <property type="match status" value="1"/>
</dbReference>
<dbReference type="Gene3D" id="1.10.10.60">
    <property type="entry name" value="Homeodomain-like"/>
    <property type="match status" value="1"/>
</dbReference>
<evidence type="ECO:0000259" key="6">
    <source>
        <dbReference type="PROSITE" id="PS51253"/>
    </source>
</evidence>
<dbReference type="Pfam" id="PF03184">
    <property type="entry name" value="DDE_1"/>
    <property type="match status" value="1"/>
</dbReference>
<dbReference type="SMART" id="SM00343">
    <property type="entry name" value="ZnF_C2HC"/>
    <property type="match status" value="1"/>
</dbReference>
<feature type="compositionally biased region" description="Pro residues" evidence="4">
    <location>
        <begin position="925"/>
        <end position="940"/>
    </location>
</feature>
<feature type="compositionally biased region" description="Polar residues" evidence="4">
    <location>
        <begin position="1249"/>
        <end position="1265"/>
    </location>
</feature>
<keyword evidence="3" id="KW-0863">Zinc-finger</keyword>
<feature type="compositionally biased region" description="Gly residues" evidence="4">
    <location>
        <begin position="893"/>
        <end position="905"/>
    </location>
</feature>
<keyword evidence="1" id="KW-0507">mRNA processing</keyword>
<feature type="compositionally biased region" description="Acidic residues" evidence="4">
    <location>
        <begin position="783"/>
        <end position="797"/>
    </location>
</feature>
<evidence type="ECO:0000256" key="1">
    <source>
        <dbReference type="ARBA" id="ARBA00022664"/>
    </source>
</evidence>
<dbReference type="InterPro" id="IPR009057">
    <property type="entry name" value="Homeodomain-like_sf"/>
</dbReference>
<dbReference type="PROSITE" id="PS50158">
    <property type="entry name" value="ZF_CCHC"/>
    <property type="match status" value="1"/>
</dbReference>
<keyword evidence="8" id="KW-1185">Reference proteome</keyword>
<dbReference type="InterPro" id="IPR036875">
    <property type="entry name" value="Znf_CCHC_sf"/>
</dbReference>
<accession>A0AAD4Q7A3</accession>
<dbReference type="PROSITE" id="PS51253">
    <property type="entry name" value="HTH_CENPB"/>
    <property type="match status" value="1"/>
</dbReference>
<comment type="caution">
    <text evidence="7">The sequence shown here is derived from an EMBL/GenBank/DDBJ whole genome shotgun (WGS) entry which is preliminary data.</text>
</comment>
<keyword evidence="7" id="KW-0378">Hydrolase</keyword>
<feature type="compositionally biased region" description="Gly residues" evidence="4">
    <location>
        <begin position="914"/>
        <end position="924"/>
    </location>
</feature>